<reference evidence="1" key="1">
    <citation type="journal article" date="2021" name="G3 (Bethesda)">
        <title>Genome and transcriptome analysis of the beet armyworm Spodoptera exigua reveals targets for pest control. .</title>
        <authorList>
            <person name="Simon S."/>
            <person name="Breeschoten T."/>
            <person name="Jansen H.J."/>
            <person name="Dirks R.P."/>
            <person name="Schranz M.E."/>
            <person name="Ros V.I.D."/>
        </authorList>
    </citation>
    <scope>NUCLEOTIDE SEQUENCE</scope>
    <source>
        <strain evidence="1">TB_SE_WUR_2020</strain>
    </source>
</reference>
<dbReference type="Proteomes" id="UP000814243">
    <property type="component" value="Unassembled WGS sequence"/>
</dbReference>
<dbReference type="EMBL" id="JACEFF010000777">
    <property type="protein sequence ID" value="KAH9631113.1"/>
    <property type="molecule type" value="Genomic_DNA"/>
</dbReference>
<accession>A0A922SBK2</accession>
<proteinExistence type="predicted"/>
<sequence length="111" mass="12975">MSKYNTLRVALRVKLVIFIVLSLMGEIKCRITKGMVHKQNEVDANLETTTEEEEDEEPNLFRLLLEDPQMHNPARYTPQSFHYVNFQDYDIDHPGLENSCIDQYLKCVISV</sequence>
<name>A0A922SBK2_SPOEX</name>
<comment type="caution">
    <text evidence="1">The sequence shown here is derived from an EMBL/GenBank/DDBJ whole genome shotgun (WGS) entry which is preliminary data.</text>
</comment>
<organism evidence="1 2">
    <name type="scientific">Spodoptera exigua</name>
    <name type="common">Beet armyworm</name>
    <name type="synonym">Noctua fulgens</name>
    <dbReference type="NCBI Taxonomy" id="7107"/>
    <lineage>
        <taxon>Eukaryota</taxon>
        <taxon>Metazoa</taxon>
        <taxon>Ecdysozoa</taxon>
        <taxon>Arthropoda</taxon>
        <taxon>Hexapoda</taxon>
        <taxon>Insecta</taxon>
        <taxon>Pterygota</taxon>
        <taxon>Neoptera</taxon>
        <taxon>Endopterygota</taxon>
        <taxon>Lepidoptera</taxon>
        <taxon>Glossata</taxon>
        <taxon>Ditrysia</taxon>
        <taxon>Noctuoidea</taxon>
        <taxon>Noctuidae</taxon>
        <taxon>Amphipyrinae</taxon>
        <taxon>Spodoptera</taxon>
    </lineage>
</organism>
<gene>
    <name evidence="1" type="ORF">HF086_013071</name>
</gene>
<protein>
    <submittedName>
        <fullName evidence="1">Uncharacterized protein</fullName>
    </submittedName>
</protein>
<dbReference type="AlphaFoldDB" id="A0A922SBK2"/>
<evidence type="ECO:0000313" key="1">
    <source>
        <dbReference type="EMBL" id="KAH9631113.1"/>
    </source>
</evidence>
<evidence type="ECO:0000313" key="2">
    <source>
        <dbReference type="Proteomes" id="UP000814243"/>
    </source>
</evidence>